<dbReference type="GO" id="GO:0005634">
    <property type="term" value="C:nucleus"/>
    <property type="evidence" value="ECO:0007669"/>
    <property type="project" value="TreeGrafter"/>
</dbReference>
<dbReference type="AlphaFoldDB" id="A0AAN7XLZ1"/>
<keyword evidence="6" id="KW-0862">Zinc</keyword>
<feature type="domain" description="LITAF" evidence="9">
    <location>
        <begin position="57"/>
        <end position="138"/>
    </location>
</feature>
<evidence type="ECO:0000256" key="1">
    <source>
        <dbReference type="ARBA" id="ARBA00004125"/>
    </source>
</evidence>
<evidence type="ECO:0000313" key="11">
    <source>
        <dbReference type="Proteomes" id="UP001346869"/>
    </source>
</evidence>
<protein>
    <recommendedName>
        <fullName evidence="9">LITAF domain-containing protein</fullName>
    </recommendedName>
</protein>
<evidence type="ECO:0000256" key="3">
    <source>
        <dbReference type="ARBA" id="ARBA00004630"/>
    </source>
</evidence>
<reference evidence="10 11" key="2">
    <citation type="journal article" date="2023" name="Mol. Biol. Evol.">
        <title>Genomics of Secondarily Temperate Adaptation in the Only Non-Antarctic Icefish.</title>
        <authorList>
            <person name="Rivera-Colon A.G."/>
            <person name="Rayamajhi N."/>
            <person name="Minhas B.F."/>
            <person name="Madrigal G."/>
            <person name="Bilyk K.T."/>
            <person name="Yoon V."/>
            <person name="Hune M."/>
            <person name="Gregory S."/>
            <person name="Cheng C.H.C."/>
            <person name="Catchen J.M."/>
        </authorList>
    </citation>
    <scope>NUCLEOTIDE SEQUENCE [LARGE SCALE GENOMIC DNA]</scope>
    <source>
        <strain evidence="10">JMC-PN-2008</strain>
    </source>
</reference>
<evidence type="ECO:0000259" key="9">
    <source>
        <dbReference type="PROSITE" id="PS51837"/>
    </source>
</evidence>
<name>A0AAN7XLZ1_ELEMC</name>
<sequence>MEKGQPPYPAMPVMPAPPYPGPADMNTGYQSQPMQQPIQQPVYQYSQQPPQMFSPGNQVVVVQQLPSDVPGQMMCPRCRSNVVTKVDYKNGMLTWLICGVLGVFLCWPCCLIPFCVDACKDVEHSCPSCNNVLHIHKRR</sequence>
<reference evidence="10 11" key="1">
    <citation type="journal article" date="2023" name="Genes (Basel)">
        <title>Chromosome-Level Genome Assembly and Circadian Gene Repertoire of the Patagonia Blennie Eleginops maclovinus-The Closest Ancestral Proxy of Antarctic Cryonotothenioids.</title>
        <authorList>
            <person name="Cheng C.C."/>
            <person name="Rivera-Colon A.G."/>
            <person name="Minhas B.F."/>
            <person name="Wilson L."/>
            <person name="Rayamajhi N."/>
            <person name="Vargas-Chacoff L."/>
            <person name="Catchen J.M."/>
        </authorList>
    </citation>
    <scope>NUCLEOTIDE SEQUENCE [LARGE SCALE GENOMIC DNA]</scope>
    <source>
        <strain evidence="10">JMC-PN-2008</strain>
    </source>
</reference>
<comment type="similarity">
    <text evidence="4">Belongs to the CDIP1/LITAF family.</text>
</comment>
<evidence type="ECO:0000256" key="2">
    <source>
        <dbReference type="ARBA" id="ARBA00004414"/>
    </source>
</evidence>
<dbReference type="EMBL" id="JAUZQC010000009">
    <property type="protein sequence ID" value="KAK5866296.1"/>
    <property type="molecule type" value="Genomic_DNA"/>
</dbReference>
<evidence type="ECO:0000256" key="8">
    <source>
        <dbReference type="SAM" id="Phobius"/>
    </source>
</evidence>
<dbReference type="InterPro" id="IPR006629">
    <property type="entry name" value="LITAF"/>
</dbReference>
<keyword evidence="5" id="KW-0479">Metal-binding</keyword>
<dbReference type="Proteomes" id="UP001346869">
    <property type="component" value="Unassembled WGS sequence"/>
</dbReference>
<keyword evidence="11" id="KW-1185">Reference proteome</keyword>
<comment type="subcellular location">
    <subcellularLocation>
        <location evidence="1">Endosome membrane</location>
        <topology evidence="1">Peripheral membrane protein</topology>
        <orientation evidence="1">Cytoplasmic side</orientation>
    </subcellularLocation>
    <subcellularLocation>
        <location evidence="2">Late endosome membrane</location>
    </subcellularLocation>
    <subcellularLocation>
        <location evidence="3">Lysosome membrane</location>
        <topology evidence="3">Peripheral membrane protein</topology>
        <orientation evidence="3">Cytoplasmic side</orientation>
    </subcellularLocation>
</comment>
<dbReference type="Pfam" id="PF10601">
    <property type="entry name" value="zf-LITAF-like"/>
    <property type="match status" value="1"/>
</dbReference>
<keyword evidence="8" id="KW-0812">Transmembrane</keyword>
<dbReference type="SMART" id="SM00714">
    <property type="entry name" value="LITAF"/>
    <property type="match status" value="1"/>
</dbReference>
<dbReference type="GO" id="GO:0008270">
    <property type="term" value="F:zinc ion binding"/>
    <property type="evidence" value="ECO:0007669"/>
    <property type="project" value="TreeGrafter"/>
</dbReference>
<dbReference type="GO" id="GO:0098574">
    <property type="term" value="C:cytoplasmic side of lysosomal membrane"/>
    <property type="evidence" value="ECO:0007669"/>
    <property type="project" value="TreeGrafter"/>
</dbReference>
<feature type="transmembrane region" description="Helical" evidence="8">
    <location>
        <begin position="93"/>
        <end position="114"/>
    </location>
</feature>
<keyword evidence="7 8" id="KW-0472">Membrane</keyword>
<evidence type="ECO:0000256" key="5">
    <source>
        <dbReference type="ARBA" id="ARBA00022723"/>
    </source>
</evidence>
<comment type="caution">
    <text evidence="10">The sequence shown here is derived from an EMBL/GenBank/DDBJ whole genome shotgun (WGS) entry which is preliminary data.</text>
</comment>
<evidence type="ECO:0000256" key="4">
    <source>
        <dbReference type="ARBA" id="ARBA00005975"/>
    </source>
</evidence>
<evidence type="ECO:0000313" key="10">
    <source>
        <dbReference type="EMBL" id="KAK5866296.1"/>
    </source>
</evidence>
<organism evidence="10 11">
    <name type="scientific">Eleginops maclovinus</name>
    <name type="common">Patagonian blennie</name>
    <name type="synonym">Eleginus maclovinus</name>
    <dbReference type="NCBI Taxonomy" id="56733"/>
    <lineage>
        <taxon>Eukaryota</taxon>
        <taxon>Metazoa</taxon>
        <taxon>Chordata</taxon>
        <taxon>Craniata</taxon>
        <taxon>Vertebrata</taxon>
        <taxon>Euteleostomi</taxon>
        <taxon>Actinopterygii</taxon>
        <taxon>Neopterygii</taxon>
        <taxon>Teleostei</taxon>
        <taxon>Neoteleostei</taxon>
        <taxon>Acanthomorphata</taxon>
        <taxon>Eupercaria</taxon>
        <taxon>Perciformes</taxon>
        <taxon>Notothenioidei</taxon>
        <taxon>Eleginopidae</taxon>
        <taxon>Eleginops</taxon>
    </lineage>
</organism>
<dbReference type="GO" id="GO:0098560">
    <property type="term" value="C:cytoplasmic side of late endosome membrane"/>
    <property type="evidence" value="ECO:0007669"/>
    <property type="project" value="TreeGrafter"/>
</dbReference>
<dbReference type="InterPro" id="IPR037519">
    <property type="entry name" value="LITAF_fam"/>
</dbReference>
<evidence type="ECO:0000256" key="6">
    <source>
        <dbReference type="ARBA" id="ARBA00022833"/>
    </source>
</evidence>
<proteinExistence type="inferred from homology"/>
<keyword evidence="8" id="KW-1133">Transmembrane helix</keyword>
<gene>
    <name evidence="10" type="ORF">PBY51_020498</name>
</gene>
<dbReference type="PANTHER" id="PTHR23292">
    <property type="entry name" value="LIPOPOLYSACCHARIDE-INDUCED TUMOR NECROSIS FACTOR-ALPHA FACTOR"/>
    <property type="match status" value="1"/>
</dbReference>
<accession>A0AAN7XLZ1</accession>
<evidence type="ECO:0000256" key="7">
    <source>
        <dbReference type="ARBA" id="ARBA00023136"/>
    </source>
</evidence>
<dbReference type="PROSITE" id="PS51837">
    <property type="entry name" value="LITAF"/>
    <property type="match status" value="1"/>
</dbReference>
<dbReference type="PANTHER" id="PTHR23292:SF45">
    <property type="entry name" value="LIPOPOLYSACCHARIDE-INDUCED TUMOR NECROSIS FACTOR-ALPHA FACTOR HOMOLOG"/>
    <property type="match status" value="1"/>
</dbReference>